<accession>A0ABU5U9I5</accession>
<reference evidence="1 2" key="1">
    <citation type="submission" date="2023-12" db="EMBL/GenBank/DDBJ databases">
        <title>Baltic Sea Cyanobacteria.</title>
        <authorList>
            <person name="Delbaje E."/>
            <person name="Fewer D.P."/>
            <person name="Shishido T.K."/>
        </authorList>
    </citation>
    <scope>NUCLEOTIDE SEQUENCE [LARGE SCALE GENOMIC DNA]</scope>
    <source>
        <strain evidence="1 2">UHCC-0300</strain>
    </source>
</reference>
<dbReference type="EMBL" id="JAYGHG010000002">
    <property type="protein sequence ID" value="MEA5580167.1"/>
    <property type="molecule type" value="Genomic_DNA"/>
</dbReference>
<proteinExistence type="predicted"/>
<comment type="caution">
    <text evidence="1">The sequence shown here is derived from an EMBL/GenBank/DDBJ whole genome shotgun (WGS) entry which is preliminary data.</text>
</comment>
<dbReference type="Proteomes" id="UP001302120">
    <property type="component" value="Unassembled WGS sequence"/>
</dbReference>
<evidence type="ECO:0000313" key="1">
    <source>
        <dbReference type="EMBL" id="MEA5580167.1"/>
    </source>
</evidence>
<name>A0ABU5U9I5_9CYAN</name>
<organism evidence="1 2">
    <name type="scientific">Nodularia harveyana UHCC-0300</name>
    <dbReference type="NCBI Taxonomy" id="2974287"/>
    <lineage>
        <taxon>Bacteria</taxon>
        <taxon>Bacillati</taxon>
        <taxon>Cyanobacteriota</taxon>
        <taxon>Cyanophyceae</taxon>
        <taxon>Nostocales</taxon>
        <taxon>Nodulariaceae</taxon>
        <taxon>Nodularia</taxon>
    </lineage>
</organism>
<evidence type="ECO:0000313" key="2">
    <source>
        <dbReference type="Proteomes" id="UP001302120"/>
    </source>
</evidence>
<dbReference type="RefSeq" id="WP_323194509.1">
    <property type="nucleotide sequence ID" value="NZ_JAYGHG010000002.1"/>
</dbReference>
<sequence length="104" mass="11956">MNNLRKRLYGKQLKNSKIYREFQDIGFDYILNPDTQELHLVGSDKFLGSHNLVLSNLEDFIGLVNIGVLEIHKLRDGFSVPVYDLETGDLIAEYAINKCLHCFP</sequence>
<protein>
    <submittedName>
        <fullName evidence="1">Uncharacterized protein</fullName>
    </submittedName>
</protein>
<keyword evidence="2" id="KW-1185">Reference proteome</keyword>
<gene>
    <name evidence="1" type="ORF">VB620_02290</name>
</gene>